<accession>A0ACD5C137</accession>
<protein>
    <submittedName>
        <fullName evidence="1">Uncharacterized protein</fullName>
    </submittedName>
</protein>
<reference evidence="1" key="1">
    <citation type="submission" date="2024-04" db="EMBL/GenBank/DDBJ databases">
        <title>Complete genome sequence of Sphingobacterium thalpophiium BAA-1094.</title>
        <authorList>
            <person name="Adaikpoh B.I."/>
        </authorList>
    </citation>
    <scope>NUCLEOTIDE SEQUENCE</scope>
    <source>
        <strain evidence="1">BAA-1094</strain>
    </source>
</reference>
<keyword evidence="2" id="KW-1185">Reference proteome</keyword>
<evidence type="ECO:0000313" key="2">
    <source>
        <dbReference type="Proteomes" id="UP001485301"/>
    </source>
</evidence>
<dbReference type="EMBL" id="CP151087">
    <property type="protein sequence ID" value="WZN55613.1"/>
    <property type="molecule type" value="Genomic_DNA"/>
</dbReference>
<gene>
    <name evidence="1" type="ORF">AACH28_23785</name>
</gene>
<name>A0ACD5C137_9SPHI</name>
<sequence length="118" mass="13624">MPLLGIENEIFAIICAISLIFLVFTYLFGWGKDFRKAKGDIFVFALNKTERYLGINGSDPADNRTLVMRAVEKHYPQLVEKYQRLFGPDGKLSSYYRQAFAEKVKGLCVQYGLRDRLF</sequence>
<organism evidence="1 2">
    <name type="scientific">Sphingobacterium thalpophilum</name>
    <dbReference type="NCBI Taxonomy" id="259"/>
    <lineage>
        <taxon>Bacteria</taxon>
        <taxon>Pseudomonadati</taxon>
        <taxon>Bacteroidota</taxon>
        <taxon>Sphingobacteriia</taxon>
        <taxon>Sphingobacteriales</taxon>
        <taxon>Sphingobacteriaceae</taxon>
        <taxon>Sphingobacterium</taxon>
    </lineage>
</organism>
<dbReference type="Proteomes" id="UP001485301">
    <property type="component" value="Chromosome"/>
</dbReference>
<proteinExistence type="predicted"/>
<evidence type="ECO:0000313" key="1">
    <source>
        <dbReference type="EMBL" id="WZN55613.1"/>
    </source>
</evidence>